<evidence type="ECO:0000313" key="2">
    <source>
        <dbReference type="Proteomes" id="UP001589810"/>
    </source>
</evidence>
<dbReference type="Pfam" id="PF07661">
    <property type="entry name" value="MORN_2"/>
    <property type="match status" value="2"/>
</dbReference>
<reference evidence="1 2" key="1">
    <citation type="submission" date="2024-09" db="EMBL/GenBank/DDBJ databases">
        <authorList>
            <person name="Sun Q."/>
            <person name="Mori K."/>
        </authorList>
    </citation>
    <scope>NUCLEOTIDE SEQUENCE [LARGE SCALE GENOMIC DNA]</scope>
    <source>
        <strain evidence="1 2">TBRC 1432</strain>
    </source>
</reference>
<dbReference type="Gene3D" id="3.90.930.1">
    <property type="match status" value="1"/>
</dbReference>
<dbReference type="InterPro" id="IPR011652">
    <property type="entry name" value="MORN_2"/>
</dbReference>
<evidence type="ECO:0000313" key="1">
    <source>
        <dbReference type="EMBL" id="MFC0544375.1"/>
    </source>
</evidence>
<sequence length="124" mass="14359">MRRVTRELTTSDTDDGWMVRVDGVPFTGEVVDTKDGQLEGITTYRDGELDGPECWYYPDGTKESEGQHSMGTVVGEWRMWYPDGKLKEFNVFDRWGSIRKIQRWDERGNLVQDTEHQGAHGGEW</sequence>
<comment type="caution">
    <text evidence="1">The sequence shown here is derived from an EMBL/GenBank/DDBJ whole genome shotgun (WGS) entry which is preliminary data.</text>
</comment>
<dbReference type="EMBL" id="JBHLUD010000007">
    <property type="protein sequence ID" value="MFC0544375.1"/>
    <property type="molecule type" value="Genomic_DNA"/>
</dbReference>
<dbReference type="SUPFAM" id="SSF82185">
    <property type="entry name" value="Histone H3 K4-specific methyltransferase SET7/9 N-terminal domain"/>
    <property type="match status" value="1"/>
</dbReference>
<accession>A0ABV6MVL9</accession>
<gene>
    <name evidence="1" type="ORF">ACFFH7_22915</name>
</gene>
<dbReference type="Proteomes" id="UP001589810">
    <property type="component" value="Unassembled WGS sequence"/>
</dbReference>
<name>A0ABV6MVL9_9PSEU</name>
<protein>
    <submittedName>
        <fullName evidence="1">Toxin-antitoxin system YwqK family antitoxin</fullName>
    </submittedName>
</protein>
<proteinExistence type="predicted"/>
<organism evidence="1 2">
    <name type="scientific">Kutzneria chonburiensis</name>
    <dbReference type="NCBI Taxonomy" id="1483604"/>
    <lineage>
        <taxon>Bacteria</taxon>
        <taxon>Bacillati</taxon>
        <taxon>Actinomycetota</taxon>
        <taxon>Actinomycetes</taxon>
        <taxon>Pseudonocardiales</taxon>
        <taxon>Pseudonocardiaceae</taxon>
        <taxon>Kutzneria</taxon>
    </lineage>
</organism>
<dbReference type="RefSeq" id="WP_379794205.1">
    <property type="nucleotide sequence ID" value="NZ_JBHLUD010000007.1"/>
</dbReference>
<keyword evidence="2" id="KW-1185">Reference proteome</keyword>